<dbReference type="EMBL" id="KZ061181">
    <property type="protein sequence ID" value="PIO11297.1"/>
    <property type="molecule type" value="Genomic_DNA"/>
</dbReference>
<gene>
    <name evidence="1" type="ORF">AB205_0155080</name>
</gene>
<dbReference type="Proteomes" id="UP000228934">
    <property type="component" value="Unassembled WGS sequence"/>
</dbReference>
<evidence type="ECO:0000313" key="1">
    <source>
        <dbReference type="EMBL" id="PIO11297.1"/>
    </source>
</evidence>
<protein>
    <submittedName>
        <fullName evidence="1">Uncharacterized protein</fullName>
    </submittedName>
</protein>
<accession>A0A2G9Q6R5</accession>
<reference evidence="2" key="1">
    <citation type="journal article" date="2017" name="Nat. Commun.">
        <title>The North American bullfrog draft genome provides insight into hormonal regulation of long noncoding RNA.</title>
        <authorList>
            <person name="Hammond S.A."/>
            <person name="Warren R.L."/>
            <person name="Vandervalk B.P."/>
            <person name="Kucuk E."/>
            <person name="Khan H."/>
            <person name="Gibb E.A."/>
            <person name="Pandoh P."/>
            <person name="Kirk H."/>
            <person name="Zhao Y."/>
            <person name="Jones M."/>
            <person name="Mungall A.J."/>
            <person name="Coope R."/>
            <person name="Pleasance S."/>
            <person name="Moore R.A."/>
            <person name="Holt R.A."/>
            <person name="Round J.M."/>
            <person name="Ohora S."/>
            <person name="Walle B.V."/>
            <person name="Veldhoen N."/>
            <person name="Helbing C.C."/>
            <person name="Birol I."/>
        </authorList>
    </citation>
    <scope>NUCLEOTIDE SEQUENCE [LARGE SCALE GENOMIC DNA]</scope>
</reference>
<sequence length="42" mass="4601">MLNIIFGTKLVFTLKWGLFTKGKSTLHYKCTFSAVSSAVSCA</sequence>
<name>A0A2G9Q6R5_AQUCT</name>
<feature type="non-terminal residue" evidence="1">
    <location>
        <position position="42"/>
    </location>
</feature>
<evidence type="ECO:0000313" key="2">
    <source>
        <dbReference type="Proteomes" id="UP000228934"/>
    </source>
</evidence>
<dbReference type="AlphaFoldDB" id="A0A2G9Q6R5"/>
<proteinExistence type="predicted"/>
<keyword evidence="2" id="KW-1185">Reference proteome</keyword>
<organism evidence="1 2">
    <name type="scientific">Aquarana catesbeiana</name>
    <name type="common">American bullfrog</name>
    <name type="synonym">Rana catesbeiana</name>
    <dbReference type="NCBI Taxonomy" id="8400"/>
    <lineage>
        <taxon>Eukaryota</taxon>
        <taxon>Metazoa</taxon>
        <taxon>Chordata</taxon>
        <taxon>Craniata</taxon>
        <taxon>Vertebrata</taxon>
        <taxon>Euteleostomi</taxon>
        <taxon>Amphibia</taxon>
        <taxon>Batrachia</taxon>
        <taxon>Anura</taxon>
        <taxon>Neobatrachia</taxon>
        <taxon>Ranoidea</taxon>
        <taxon>Ranidae</taxon>
        <taxon>Aquarana</taxon>
    </lineage>
</organism>